<feature type="domain" description="FAD/NAD(P)-binding" evidence="9">
    <location>
        <begin position="6"/>
        <end position="301"/>
    </location>
</feature>
<keyword evidence="2 7" id="KW-0285">Flavoprotein</keyword>
<evidence type="ECO:0000259" key="9">
    <source>
        <dbReference type="Pfam" id="PF07992"/>
    </source>
</evidence>
<evidence type="ECO:0000256" key="3">
    <source>
        <dbReference type="ARBA" id="ARBA00022827"/>
    </source>
</evidence>
<reference evidence="10 11" key="1">
    <citation type="submission" date="2017-08" db="EMBL/GenBank/DDBJ databases">
        <title>Reclassification of Bisgaard taxon 37 and 44.</title>
        <authorList>
            <person name="Christensen H."/>
        </authorList>
    </citation>
    <scope>NUCLEOTIDE SEQUENCE [LARGE SCALE GENOMIC DNA]</scope>
    <source>
        <strain evidence="10 11">EEAB3T1</strain>
    </source>
</reference>
<dbReference type="GO" id="GO:0019430">
    <property type="term" value="P:removal of superoxide radicals"/>
    <property type="evidence" value="ECO:0007669"/>
    <property type="project" value="UniProtKB-UniRule"/>
</dbReference>
<evidence type="ECO:0000256" key="5">
    <source>
        <dbReference type="ARBA" id="ARBA00023157"/>
    </source>
</evidence>
<keyword evidence="3 7" id="KW-0274">FAD</keyword>
<comment type="caution">
    <text evidence="10">The sequence shown here is derived from an EMBL/GenBank/DDBJ whole genome shotgun (WGS) entry which is preliminary data.</text>
</comment>
<dbReference type="InterPro" id="IPR008255">
    <property type="entry name" value="Pyr_nucl-diS_OxRdtase_2_AS"/>
</dbReference>
<dbReference type="InterPro" id="IPR005982">
    <property type="entry name" value="Thioredox_Rdtase"/>
</dbReference>
<comment type="cofactor">
    <cofactor evidence="8">
        <name>FAD</name>
        <dbReference type="ChEBI" id="CHEBI:57692"/>
    </cofactor>
    <text evidence="8">Binds 1 FAD per subunit.</text>
</comment>
<protein>
    <recommendedName>
        <fullName evidence="7">Thioredoxin reductase</fullName>
        <ecNumber evidence="7">1.8.1.9</ecNumber>
    </recommendedName>
</protein>
<dbReference type="PANTHER" id="PTHR48105">
    <property type="entry name" value="THIOREDOXIN REDUCTASE 1-RELATED-RELATED"/>
    <property type="match status" value="1"/>
</dbReference>
<accession>A0A3A1YKE3</accession>
<comment type="similarity">
    <text evidence="1 7">Belongs to the class-II pyridine nucleotide-disulfide oxidoreductase family.</text>
</comment>
<dbReference type="Proteomes" id="UP000265964">
    <property type="component" value="Unassembled WGS sequence"/>
</dbReference>
<dbReference type="Pfam" id="PF07992">
    <property type="entry name" value="Pyr_redox_2"/>
    <property type="match status" value="1"/>
</dbReference>
<keyword evidence="11" id="KW-1185">Reference proteome</keyword>
<dbReference type="EMBL" id="NRJF01000060">
    <property type="protein sequence ID" value="RIY36704.1"/>
    <property type="molecule type" value="Genomic_DNA"/>
</dbReference>
<dbReference type="OrthoDB" id="9806179at2"/>
<dbReference type="PRINTS" id="PR00469">
    <property type="entry name" value="PNDRDTASEII"/>
</dbReference>
<dbReference type="EC" id="1.8.1.9" evidence="7"/>
<dbReference type="InterPro" id="IPR023753">
    <property type="entry name" value="FAD/NAD-binding_dom"/>
</dbReference>
<evidence type="ECO:0000256" key="2">
    <source>
        <dbReference type="ARBA" id="ARBA00022630"/>
    </source>
</evidence>
<dbReference type="NCBIfam" id="TIGR01292">
    <property type="entry name" value="TRX_reduct"/>
    <property type="match status" value="1"/>
</dbReference>
<sequence length="319" mass="34131">MTMETKKVIILGSGPAGYTAAVYAARAGLEPVLISGPQVGGQLTTTDEIENWPGAFEKTTGTLLMNNMRQHALNMGTEIIADTVKKVDLSTRPFKLYGAKEEYSTKALIIATGASAKYLGLESETKYKGMGISACAVCDGFFYKNAEVAVVGGGNVALEEALYLSGIASKVHLIHRRQEFRGEKILQKRLADKVAEGKIVLHLDSVVKEFLGDPNIGLQSITLENVNDKSETNLPVAGAFISIGHHPNTEIFEGQLDMTKGYINVKAGGERYSTQTSVAGVFAAGDVADHTYRQAITSAGAGCQAALDAEYYLSQLEEN</sequence>
<evidence type="ECO:0000256" key="1">
    <source>
        <dbReference type="ARBA" id="ARBA00009333"/>
    </source>
</evidence>
<keyword evidence="4 7" id="KW-0560">Oxidoreductase</keyword>
<dbReference type="PROSITE" id="PS00573">
    <property type="entry name" value="PYRIDINE_REDOX_2"/>
    <property type="match status" value="1"/>
</dbReference>
<comment type="subunit">
    <text evidence="7">Homodimer.</text>
</comment>
<evidence type="ECO:0000256" key="7">
    <source>
        <dbReference type="RuleBase" id="RU003880"/>
    </source>
</evidence>
<dbReference type="GO" id="GO:0005737">
    <property type="term" value="C:cytoplasm"/>
    <property type="evidence" value="ECO:0007669"/>
    <property type="project" value="InterPro"/>
</dbReference>
<name>A0A3A1YKE3_9GAMM</name>
<dbReference type="InterPro" id="IPR036188">
    <property type="entry name" value="FAD/NAD-bd_sf"/>
</dbReference>
<comment type="catalytic activity">
    <reaction evidence="7">
        <text>[thioredoxin]-dithiol + NADP(+) = [thioredoxin]-disulfide + NADPH + H(+)</text>
        <dbReference type="Rhea" id="RHEA:20345"/>
        <dbReference type="Rhea" id="RHEA-COMP:10698"/>
        <dbReference type="Rhea" id="RHEA-COMP:10700"/>
        <dbReference type="ChEBI" id="CHEBI:15378"/>
        <dbReference type="ChEBI" id="CHEBI:29950"/>
        <dbReference type="ChEBI" id="CHEBI:50058"/>
        <dbReference type="ChEBI" id="CHEBI:57783"/>
        <dbReference type="ChEBI" id="CHEBI:58349"/>
        <dbReference type="EC" id="1.8.1.9"/>
    </reaction>
</comment>
<keyword evidence="5" id="KW-1015">Disulfide bond</keyword>
<evidence type="ECO:0000256" key="8">
    <source>
        <dbReference type="RuleBase" id="RU003881"/>
    </source>
</evidence>
<gene>
    <name evidence="10" type="primary">trxB</name>
    <name evidence="10" type="ORF">CKF59_02545</name>
</gene>
<dbReference type="AlphaFoldDB" id="A0A3A1YKE3"/>
<evidence type="ECO:0000256" key="4">
    <source>
        <dbReference type="ARBA" id="ARBA00023002"/>
    </source>
</evidence>
<organism evidence="10 11">
    <name type="scientific">Psittacicella gerlachiana</name>
    <dbReference type="NCBI Taxonomy" id="2028574"/>
    <lineage>
        <taxon>Bacteria</taxon>
        <taxon>Pseudomonadati</taxon>
        <taxon>Pseudomonadota</taxon>
        <taxon>Gammaproteobacteria</taxon>
        <taxon>Pasteurellales</taxon>
        <taxon>Psittacicellaceae</taxon>
        <taxon>Psittacicella</taxon>
    </lineage>
</organism>
<dbReference type="SUPFAM" id="SSF51905">
    <property type="entry name" value="FAD/NAD(P)-binding domain"/>
    <property type="match status" value="1"/>
</dbReference>
<evidence type="ECO:0000313" key="11">
    <source>
        <dbReference type="Proteomes" id="UP000265964"/>
    </source>
</evidence>
<evidence type="ECO:0000256" key="6">
    <source>
        <dbReference type="ARBA" id="ARBA00023284"/>
    </source>
</evidence>
<dbReference type="InterPro" id="IPR050097">
    <property type="entry name" value="Ferredoxin-NADP_redctase_2"/>
</dbReference>
<dbReference type="PRINTS" id="PR00368">
    <property type="entry name" value="FADPNR"/>
</dbReference>
<proteinExistence type="inferred from homology"/>
<dbReference type="GO" id="GO:0004791">
    <property type="term" value="F:thioredoxin-disulfide reductase (NADPH) activity"/>
    <property type="evidence" value="ECO:0007669"/>
    <property type="project" value="UniProtKB-UniRule"/>
</dbReference>
<evidence type="ECO:0000313" key="10">
    <source>
        <dbReference type="EMBL" id="RIY36704.1"/>
    </source>
</evidence>
<dbReference type="Gene3D" id="3.50.50.60">
    <property type="entry name" value="FAD/NAD(P)-binding domain"/>
    <property type="match status" value="2"/>
</dbReference>
<keyword evidence="8" id="KW-0521">NADP</keyword>
<keyword evidence="6 7" id="KW-0676">Redox-active center</keyword>